<proteinExistence type="predicted"/>
<feature type="transmembrane region" description="Helical" evidence="1">
    <location>
        <begin position="118"/>
        <end position="141"/>
    </location>
</feature>
<organism evidence="2 3">
    <name type="scientific">Massarina eburnea CBS 473.64</name>
    <dbReference type="NCBI Taxonomy" id="1395130"/>
    <lineage>
        <taxon>Eukaryota</taxon>
        <taxon>Fungi</taxon>
        <taxon>Dikarya</taxon>
        <taxon>Ascomycota</taxon>
        <taxon>Pezizomycotina</taxon>
        <taxon>Dothideomycetes</taxon>
        <taxon>Pleosporomycetidae</taxon>
        <taxon>Pleosporales</taxon>
        <taxon>Massarineae</taxon>
        <taxon>Massarinaceae</taxon>
        <taxon>Massarina</taxon>
    </lineage>
</organism>
<keyword evidence="1" id="KW-0472">Membrane</keyword>
<protein>
    <recommendedName>
        <fullName evidence="4">TLC domain-containing protein</fullName>
    </recommendedName>
</protein>
<keyword evidence="1" id="KW-0812">Transmembrane</keyword>
<feature type="transmembrane region" description="Helical" evidence="1">
    <location>
        <begin position="153"/>
        <end position="174"/>
    </location>
</feature>
<dbReference type="OrthoDB" id="10010954at2759"/>
<dbReference type="AlphaFoldDB" id="A0A6A6S7T8"/>
<sequence>MFIVNGHQFAYSPITGSHVSVGDMMFIVSNMYTAMYAFELCYRTGISPVAWAHHTGTAIMAQYALVLSHDGHHRDGSLEQILCLVWGLFDIVSEAIPHFTFILYRLFPTRHAYLHRWLLTATVVMLVSTALETGIVVWIYVALFSRWRSELRFLTPFMYCIFAVAQLWGAWALWGLTQKQKRLVESERGGVCLCLVVKVEEVRKNGGDDIELNVVNVVQPVNNKV</sequence>
<reference evidence="2" key="1">
    <citation type="journal article" date="2020" name="Stud. Mycol.">
        <title>101 Dothideomycetes genomes: a test case for predicting lifestyles and emergence of pathogens.</title>
        <authorList>
            <person name="Haridas S."/>
            <person name="Albert R."/>
            <person name="Binder M."/>
            <person name="Bloem J."/>
            <person name="Labutti K."/>
            <person name="Salamov A."/>
            <person name="Andreopoulos B."/>
            <person name="Baker S."/>
            <person name="Barry K."/>
            <person name="Bills G."/>
            <person name="Bluhm B."/>
            <person name="Cannon C."/>
            <person name="Castanera R."/>
            <person name="Culley D."/>
            <person name="Daum C."/>
            <person name="Ezra D."/>
            <person name="Gonzalez J."/>
            <person name="Henrissat B."/>
            <person name="Kuo A."/>
            <person name="Liang C."/>
            <person name="Lipzen A."/>
            <person name="Lutzoni F."/>
            <person name="Magnuson J."/>
            <person name="Mondo S."/>
            <person name="Nolan M."/>
            <person name="Ohm R."/>
            <person name="Pangilinan J."/>
            <person name="Park H.-J."/>
            <person name="Ramirez L."/>
            <person name="Alfaro M."/>
            <person name="Sun H."/>
            <person name="Tritt A."/>
            <person name="Yoshinaga Y."/>
            <person name="Zwiers L.-H."/>
            <person name="Turgeon B."/>
            <person name="Goodwin S."/>
            <person name="Spatafora J."/>
            <person name="Crous P."/>
            <person name="Grigoriev I."/>
        </authorList>
    </citation>
    <scope>NUCLEOTIDE SEQUENCE</scope>
    <source>
        <strain evidence="2">CBS 473.64</strain>
    </source>
</reference>
<keyword evidence="3" id="KW-1185">Reference proteome</keyword>
<feature type="transmembrane region" description="Helical" evidence="1">
    <location>
        <begin position="84"/>
        <end position="106"/>
    </location>
</feature>
<evidence type="ECO:0000313" key="3">
    <source>
        <dbReference type="Proteomes" id="UP000799753"/>
    </source>
</evidence>
<accession>A0A6A6S7T8</accession>
<evidence type="ECO:0000256" key="1">
    <source>
        <dbReference type="SAM" id="Phobius"/>
    </source>
</evidence>
<evidence type="ECO:0008006" key="4">
    <source>
        <dbReference type="Google" id="ProtNLM"/>
    </source>
</evidence>
<gene>
    <name evidence="2" type="ORF">P280DRAFT_466658</name>
</gene>
<keyword evidence="1" id="KW-1133">Transmembrane helix</keyword>
<evidence type="ECO:0000313" key="2">
    <source>
        <dbReference type="EMBL" id="KAF2643936.1"/>
    </source>
</evidence>
<dbReference type="Proteomes" id="UP000799753">
    <property type="component" value="Unassembled WGS sequence"/>
</dbReference>
<name>A0A6A6S7T8_9PLEO</name>
<dbReference type="EMBL" id="MU006779">
    <property type="protein sequence ID" value="KAF2643936.1"/>
    <property type="molecule type" value="Genomic_DNA"/>
</dbReference>